<dbReference type="SFLD" id="SFLDS00003">
    <property type="entry name" value="Haloacid_Dehalogenase"/>
    <property type="match status" value="1"/>
</dbReference>
<dbReference type="PANTHER" id="PTHR46193:SF18">
    <property type="entry name" value="HEXITOL PHOSPHATASE B"/>
    <property type="match status" value="1"/>
</dbReference>
<dbReference type="CDD" id="cd07505">
    <property type="entry name" value="HAD_BPGM-like"/>
    <property type="match status" value="1"/>
</dbReference>
<dbReference type="InterPro" id="IPR041492">
    <property type="entry name" value="HAD_2"/>
</dbReference>
<evidence type="ECO:0000313" key="7">
    <source>
        <dbReference type="Proteomes" id="UP000294558"/>
    </source>
</evidence>
<dbReference type="InterPro" id="IPR036412">
    <property type="entry name" value="HAD-like_sf"/>
</dbReference>
<dbReference type="OrthoDB" id="9800058at2"/>
<dbReference type="GO" id="GO:0003824">
    <property type="term" value="F:catalytic activity"/>
    <property type="evidence" value="ECO:0007669"/>
    <property type="project" value="UniProtKB-ARBA"/>
</dbReference>
<gene>
    <name evidence="6" type="ORF">BDK89_1455</name>
</gene>
<keyword evidence="5" id="KW-0119">Carbohydrate metabolism</keyword>
<dbReference type="NCBIfam" id="TIGR01509">
    <property type="entry name" value="HAD-SF-IA-v3"/>
    <property type="match status" value="1"/>
</dbReference>
<comment type="similarity">
    <text evidence="2">Belongs to the HAD-like hydrolase superfamily. CbbY/CbbZ/Gph/YieH family.</text>
</comment>
<comment type="cofactor">
    <cofactor evidence="1">
        <name>Mg(2+)</name>
        <dbReference type="ChEBI" id="CHEBI:18420"/>
    </cofactor>
</comment>
<dbReference type="GO" id="GO:0046872">
    <property type="term" value="F:metal ion binding"/>
    <property type="evidence" value="ECO:0007669"/>
    <property type="project" value="UniProtKB-KW"/>
</dbReference>
<dbReference type="SUPFAM" id="SSF56784">
    <property type="entry name" value="HAD-like"/>
    <property type="match status" value="1"/>
</dbReference>
<reference evidence="6 7" key="1">
    <citation type="submission" date="2019-03" db="EMBL/GenBank/DDBJ databases">
        <title>Sequencing the genomes of 1000 actinobacteria strains.</title>
        <authorList>
            <person name="Klenk H.-P."/>
        </authorList>
    </citation>
    <scope>NUCLEOTIDE SEQUENCE [LARGE SCALE GENOMIC DNA]</scope>
    <source>
        <strain evidence="6 7">DSM 18936</strain>
    </source>
</reference>
<dbReference type="Proteomes" id="UP000294558">
    <property type="component" value="Unassembled WGS sequence"/>
</dbReference>
<dbReference type="AlphaFoldDB" id="A0A4R7I017"/>
<organism evidence="6 7">
    <name type="scientific">Ilumatobacter fluminis</name>
    <dbReference type="NCBI Taxonomy" id="467091"/>
    <lineage>
        <taxon>Bacteria</taxon>
        <taxon>Bacillati</taxon>
        <taxon>Actinomycetota</taxon>
        <taxon>Acidimicrobiia</taxon>
        <taxon>Acidimicrobiales</taxon>
        <taxon>Ilumatobacteraceae</taxon>
        <taxon>Ilumatobacter</taxon>
    </lineage>
</organism>
<dbReference type="InterPro" id="IPR006439">
    <property type="entry name" value="HAD-SF_hydro_IA"/>
</dbReference>
<protein>
    <submittedName>
        <fullName evidence="6">Beta-phosphoglucomutase</fullName>
    </submittedName>
</protein>
<name>A0A4R7I017_9ACTN</name>
<accession>A0A4R7I017</accession>
<evidence type="ECO:0000256" key="1">
    <source>
        <dbReference type="ARBA" id="ARBA00001946"/>
    </source>
</evidence>
<dbReference type="PANTHER" id="PTHR46193">
    <property type="entry name" value="6-PHOSPHOGLUCONATE PHOSPHATASE"/>
    <property type="match status" value="1"/>
</dbReference>
<dbReference type="SFLD" id="SFLDG01129">
    <property type="entry name" value="C1.5:_HAD__Beta-PGM__Phosphata"/>
    <property type="match status" value="1"/>
</dbReference>
<keyword evidence="3" id="KW-0479">Metal-binding</keyword>
<proteinExistence type="inferred from homology"/>
<dbReference type="Pfam" id="PF13419">
    <property type="entry name" value="HAD_2"/>
    <property type="match status" value="1"/>
</dbReference>
<evidence type="ECO:0000256" key="3">
    <source>
        <dbReference type="ARBA" id="ARBA00022723"/>
    </source>
</evidence>
<dbReference type="EMBL" id="SOAU01000001">
    <property type="protein sequence ID" value="TDT15876.1"/>
    <property type="molecule type" value="Genomic_DNA"/>
</dbReference>
<dbReference type="Gene3D" id="1.10.150.240">
    <property type="entry name" value="Putative phosphatase, domain 2"/>
    <property type="match status" value="1"/>
</dbReference>
<sequence>MNHEHTVATGRQHAADVVKAWAAVPGRAAIFDFNGTLSNDEPILERIFIELFAERLGWEMSAGEYRAEFLGHSDREIVEMAVERCGGGRHLVESLLERRRTEYQLTVAGASPISDATVALVRRMHEAGIPLAIVTGAQRVDVVNVVSSRGIDDCFRRIVAEEDVRAGKPDPEGFLTGAGLLEVEPEQVLVFEDSVPGVRAALRAGMSCVVVSDGTTDAALAIDPPAFVPELTPDLLVGIVS</sequence>
<evidence type="ECO:0000256" key="4">
    <source>
        <dbReference type="ARBA" id="ARBA00022842"/>
    </source>
</evidence>
<keyword evidence="4" id="KW-0460">Magnesium</keyword>
<dbReference type="InterPro" id="IPR051600">
    <property type="entry name" value="Beta-PGM-like"/>
</dbReference>
<dbReference type="PRINTS" id="PR00413">
    <property type="entry name" value="HADHALOGNASE"/>
</dbReference>
<evidence type="ECO:0000256" key="2">
    <source>
        <dbReference type="ARBA" id="ARBA00006171"/>
    </source>
</evidence>
<dbReference type="Gene3D" id="3.40.50.1000">
    <property type="entry name" value="HAD superfamily/HAD-like"/>
    <property type="match status" value="1"/>
</dbReference>
<keyword evidence="7" id="KW-1185">Reference proteome</keyword>
<dbReference type="RefSeq" id="WP_133868293.1">
    <property type="nucleotide sequence ID" value="NZ_SOAU01000001.1"/>
</dbReference>
<evidence type="ECO:0000256" key="5">
    <source>
        <dbReference type="ARBA" id="ARBA00023277"/>
    </source>
</evidence>
<dbReference type="InterPro" id="IPR023198">
    <property type="entry name" value="PGP-like_dom2"/>
</dbReference>
<dbReference type="InterPro" id="IPR023214">
    <property type="entry name" value="HAD_sf"/>
</dbReference>
<comment type="caution">
    <text evidence="6">The sequence shown here is derived from an EMBL/GenBank/DDBJ whole genome shotgun (WGS) entry which is preliminary data.</text>
</comment>
<evidence type="ECO:0000313" key="6">
    <source>
        <dbReference type="EMBL" id="TDT15876.1"/>
    </source>
</evidence>